<gene>
    <name evidence="1" type="ORF">BZG02_08465</name>
</gene>
<name>A0A2N3HZA7_9BACT</name>
<proteinExistence type="predicted"/>
<reference evidence="1 2" key="1">
    <citation type="journal article" date="2017" name="Front. Microbiol.">
        <title>Labilibaculum manganireducens gen. nov., sp. nov. and Labilibaculum filiforme sp. nov., Novel Bacteroidetes Isolated from Subsurface Sediments of the Baltic Sea.</title>
        <authorList>
            <person name="Vandieken V."/>
            <person name="Marshall I.P."/>
            <person name="Niemann H."/>
            <person name="Engelen B."/>
            <person name="Cypionka H."/>
        </authorList>
    </citation>
    <scope>NUCLEOTIDE SEQUENCE [LARGE SCALE GENOMIC DNA]</scope>
    <source>
        <strain evidence="1 2">59.16B</strain>
    </source>
</reference>
<evidence type="ECO:0000313" key="2">
    <source>
        <dbReference type="Proteomes" id="UP000233535"/>
    </source>
</evidence>
<sequence length="70" mass="7952">MLHHFSFANFNIQVVQKKLQRIREGGGHSNMIQDMVEFSALGEKNQDPLNKIGFELISSQNARATSHAKR</sequence>
<dbReference type="AlphaFoldDB" id="A0A2N3HZA7"/>
<accession>A0A2N3HZA7</accession>
<organism evidence="1 2">
    <name type="scientific">Labilibaculum filiforme</name>
    <dbReference type="NCBI Taxonomy" id="1940526"/>
    <lineage>
        <taxon>Bacteria</taxon>
        <taxon>Pseudomonadati</taxon>
        <taxon>Bacteroidota</taxon>
        <taxon>Bacteroidia</taxon>
        <taxon>Marinilabiliales</taxon>
        <taxon>Marinifilaceae</taxon>
        <taxon>Labilibaculum</taxon>
    </lineage>
</organism>
<dbReference type="Proteomes" id="UP000233535">
    <property type="component" value="Unassembled WGS sequence"/>
</dbReference>
<dbReference type="EMBL" id="MVDD01000005">
    <property type="protein sequence ID" value="PKQ63409.1"/>
    <property type="molecule type" value="Genomic_DNA"/>
</dbReference>
<comment type="caution">
    <text evidence="1">The sequence shown here is derived from an EMBL/GenBank/DDBJ whole genome shotgun (WGS) entry which is preliminary data.</text>
</comment>
<protein>
    <submittedName>
        <fullName evidence="1">Uncharacterized protein</fullName>
    </submittedName>
</protein>
<evidence type="ECO:0000313" key="1">
    <source>
        <dbReference type="EMBL" id="PKQ63409.1"/>
    </source>
</evidence>
<keyword evidence="2" id="KW-1185">Reference proteome</keyword>